<evidence type="ECO:0000256" key="1">
    <source>
        <dbReference type="ARBA" id="ARBA00006303"/>
    </source>
</evidence>
<dbReference type="PANTHER" id="PTHR22594">
    <property type="entry name" value="ASPARTYL/LYSYL-TRNA SYNTHETASE"/>
    <property type="match status" value="1"/>
</dbReference>
<keyword evidence="2 7" id="KW-0436">Ligase</keyword>
<dbReference type="NCBIfam" id="TIGR00459">
    <property type="entry name" value="aspS_bact"/>
    <property type="match status" value="1"/>
</dbReference>
<dbReference type="InterPro" id="IPR004364">
    <property type="entry name" value="Aa-tRNA-synt_II"/>
</dbReference>
<feature type="binding site" evidence="7">
    <location>
        <position position="489"/>
    </location>
    <ligand>
        <name>ATP</name>
        <dbReference type="ChEBI" id="CHEBI:30616"/>
    </ligand>
</feature>
<feature type="domain" description="Aminoacyl-transfer RNA synthetases class-II family profile" evidence="8">
    <location>
        <begin position="147"/>
        <end position="562"/>
    </location>
</feature>
<comment type="function">
    <text evidence="7">Catalyzes the attachment of L-aspartate to tRNA(Asp) in a two-step reaction: L-aspartate is first activated by ATP to form Asp-AMP and then transferred to the acceptor end of tRNA(Asp).</text>
</comment>
<keyword evidence="6 7" id="KW-0030">Aminoacyl-tRNA synthetase</keyword>
<protein>
    <recommendedName>
        <fullName evidence="7">Aspartate--tRNA ligase</fullName>
        <ecNumber evidence="7">6.1.1.12</ecNumber>
    </recommendedName>
    <alternativeName>
        <fullName evidence="7">Aspartyl-tRNA synthetase</fullName>
        <shortName evidence="7">AspRS</shortName>
    </alternativeName>
</protein>
<accession>A0A1M5YCU8</accession>
<dbReference type="Pfam" id="PF02938">
    <property type="entry name" value="GAD"/>
    <property type="match status" value="1"/>
</dbReference>
<dbReference type="Pfam" id="PF00152">
    <property type="entry name" value="tRNA-synt_2"/>
    <property type="match status" value="1"/>
</dbReference>
<dbReference type="PANTHER" id="PTHR22594:SF5">
    <property type="entry name" value="ASPARTATE--TRNA LIGASE, MITOCHONDRIAL"/>
    <property type="match status" value="1"/>
</dbReference>
<reference evidence="9 10" key="1">
    <citation type="submission" date="2016-11" db="EMBL/GenBank/DDBJ databases">
        <authorList>
            <person name="Jaros S."/>
            <person name="Januszkiewicz K."/>
            <person name="Wedrychowicz H."/>
        </authorList>
    </citation>
    <scope>NUCLEOTIDE SEQUENCE [LARGE SCALE GENOMIC DNA]</scope>
    <source>
        <strain evidence="9 10">DSM 3089</strain>
    </source>
</reference>
<feature type="binding site" evidence="7">
    <location>
        <begin position="541"/>
        <end position="544"/>
    </location>
    <ligand>
        <name>ATP</name>
        <dbReference type="ChEBI" id="CHEBI:30616"/>
    </ligand>
</feature>
<dbReference type="GO" id="GO:0003676">
    <property type="term" value="F:nucleic acid binding"/>
    <property type="evidence" value="ECO:0007669"/>
    <property type="project" value="InterPro"/>
</dbReference>
<dbReference type="Proteomes" id="UP000184526">
    <property type="component" value="Unassembled WGS sequence"/>
</dbReference>
<dbReference type="EMBL" id="FQXP01000013">
    <property type="protein sequence ID" value="SHI09802.1"/>
    <property type="molecule type" value="Genomic_DNA"/>
</dbReference>
<dbReference type="InterPro" id="IPR047090">
    <property type="entry name" value="AspRS_core"/>
</dbReference>
<dbReference type="HAMAP" id="MF_00044">
    <property type="entry name" value="Asp_tRNA_synth_type1"/>
    <property type="match status" value="1"/>
</dbReference>
<dbReference type="InterPro" id="IPR004115">
    <property type="entry name" value="GAD-like_sf"/>
</dbReference>
<dbReference type="AlphaFoldDB" id="A0A1M5YCU8"/>
<dbReference type="GO" id="GO:0140096">
    <property type="term" value="F:catalytic activity, acting on a protein"/>
    <property type="evidence" value="ECO:0007669"/>
    <property type="project" value="UniProtKB-ARBA"/>
</dbReference>
<feature type="region of interest" description="Aspartate" evidence="7">
    <location>
        <begin position="204"/>
        <end position="207"/>
    </location>
</feature>
<dbReference type="GO" id="GO:0005737">
    <property type="term" value="C:cytoplasm"/>
    <property type="evidence" value="ECO:0007669"/>
    <property type="project" value="UniProtKB-SubCell"/>
</dbReference>
<dbReference type="InterPro" id="IPR004524">
    <property type="entry name" value="Asp-tRNA-ligase_1"/>
</dbReference>
<dbReference type="InterPro" id="IPR029351">
    <property type="entry name" value="GAD_dom"/>
</dbReference>
<dbReference type="NCBIfam" id="NF001750">
    <property type="entry name" value="PRK00476.1"/>
    <property type="match status" value="1"/>
</dbReference>
<comment type="subcellular location">
    <subcellularLocation>
        <location evidence="7">Cytoplasm</location>
    </subcellularLocation>
</comment>
<sequence>MGEALKGLKRTMMCGEPRESHVGQKITVMGWAQRKRNLGGLVFIDLRDRTGLLQVVFGEAINKEAFEKSDLVKPEFCIAVTGELVMREAANDHLPTGKVELKGAEIKILSESETPPIYIKENLDAAENVRLKYRYLDLRRPDMQKILMIRHKTTKIVRDFLDENGFLEMETPMLTKSTPEGARDYLVPSRNFPGKFYALPQSPQIFKQLLMVSGYDRYFQIVKCFRDEDLRANRQPEFTQIDCEMSFVEEDDIIAINERLIQRIFKEVKGVDVSLPIRRMPYSEAMDKYGSDKPDLRFGMEIKNISEAVADTEFAVFKGALENGGSVRCVVAENCASMGRKQVDKLGEFVKTYKAKGLAWIAYKSEEEIKSPIAKFFSEEQLKSLIEAAGAKVGDLILIVADKDEVVLQSLGALRLELAKQLEILKDNNNYEFVWITDFPLFEYDEEENRYVAKHHPFTSPKDEDLELLETAPEKARAKAYDIVLNGEELGGGSIRIHDSETQERMFKALGFTQESAWERFGFLLQAFKYGPPPHGGIAYGLDRLVMFLAGTDNIKDVIAFPKNQNAYCPMSEAPNVVDLKQLNELGIAIKEDQKEE</sequence>
<dbReference type="Gene3D" id="3.30.930.10">
    <property type="entry name" value="Bira Bifunctional Protein, Domain 2"/>
    <property type="match status" value="1"/>
</dbReference>
<dbReference type="PROSITE" id="PS50862">
    <property type="entry name" value="AA_TRNA_LIGASE_II"/>
    <property type="match status" value="1"/>
</dbReference>
<comment type="caution">
    <text evidence="7">Lacks conserved residue(s) required for the propagation of feature annotation.</text>
</comment>
<dbReference type="GO" id="GO:0016740">
    <property type="term" value="F:transferase activity"/>
    <property type="evidence" value="ECO:0007669"/>
    <property type="project" value="UniProtKB-ARBA"/>
</dbReference>
<dbReference type="InterPro" id="IPR004365">
    <property type="entry name" value="NA-bd_OB_tRNA"/>
</dbReference>
<dbReference type="SUPFAM" id="SSF55681">
    <property type="entry name" value="Class II aaRS and biotin synthetases"/>
    <property type="match status" value="1"/>
</dbReference>
<dbReference type="PRINTS" id="PR01042">
    <property type="entry name" value="TRNASYNTHASP"/>
</dbReference>
<dbReference type="Gene3D" id="3.30.1360.30">
    <property type="entry name" value="GAD-like domain"/>
    <property type="match status" value="1"/>
</dbReference>
<organism evidence="9 10">
    <name type="scientific">Clostridium collagenovorans DSM 3089</name>
    <dbReference type="NCBI Taxonomy" id="1121306"/>
    <lineage>
        <taxon>Bacteria</taxon>
        <taxon>Bacillati</taxon>
        <taxon>Bacillota</taxon>
        <taxon>Clostridia</taxon>
        <taxon>Eubacteriales</taxon>
        <taxon>Clostridiaceae</taxon>
        <taxon>Clostridium</taxon>
    </lineage>
</organism>
<feature type="binding site" evidence="7">
    <location>
        <position position="455"/>
    </location>
    <ligand>
        <name>L-aspartate</name>
        <dbReference type="ChEBI" id="CHEBI:29991"/>
    </ligand>
</feature>
<evidence type="ECO:0000256" key="2">
    <source>
        <dbReference type="ARBA" id="ARBA00022598"/>
    </source>
</evidence>
<evidence type="ECO:0000313" key="9">
    <source>
        <dbReference type="EMBL" id="SHI09802.1"/>
    </source>
</evidence>
<dbReference type="InterPro" id="IPR045864">
    <property type="entry name" value="aa-tRNA-synth_II/BPL/LPL"/>
</dbReference>
<dbReference type="STRING" id="1121306.SAMN02745196_02827"/>
<name>A0A1M5YCU8_9CLOT</name>
<evidence type="ECO:0000259" key="8">
    <source>
        <dbReference type="PROSITE" id="PS50862"/>
    </source>
</evidence>
<keyword evidence="3 7" id="KW-0547">Nucleotide-binding</keyword>
<comment type="subunit">
    <text evidence="7">Homodimer.</text>
</comment>
<dbReference type="InterPro" id="IPR012340">
    <property type="entry name" value="NA-bd_OB-fold"/>
</dbReference>
<dbReference type="SUPFAM" id="SSF50249">
    <property type="entry name" value="Nucleic acid-binding proteins"/>
    <property type="match status" value="1"/>
</dbReference>
<dbReference type="RefSeq" id="WP_072832645.1">
    <property type="nucleotide sequence ID" value="NZ_FQXP01000013.1"/>
</dbReference>
<dbReference type="CDD" id="cd00777">
    <property type="entry name" value="AspRS_core"/>
    <property type="match status" value="1"/>
</dbReference>
<feature type="binding site" evidence="7">
    <location>
        <position position="496"/>
    </location>
    <ligand>
        <name>L-aspartate</name>
        <dbReference type="ChEBI" id="CHEBI:29991"/>
    </ligand>
</feature>
<keyword evidence="4 7" id="KW-0067">ATP-binding</keyword>
<dbReference type="EC" id="6.1.1.12" evidence="7"/>
<keyword evidence="5 7" id="KW-0648">Protein biosynthesis</keyword>
<evidence type="ECO:0000256" key="3">
    <source>
        <dbReference type="ARBA" id="ARBA00022741"/>
    </source>
</evidence>
<feature type="binding site" evidence="7">
    <location>
        <position position="235"/>
    </location>
    <ligand>
        <name>ATP</name>
        <dbReference type="ChEBI" id="CHEBI:30616"/>
    </ligand>
</feature>
<evidence type="ECO:0000313" key="10">
    <source>
        <dbReference type="Proteomes" id="UP000184526"/>
    </source>
</evidence>
<dbReference type="Pfam" id="PF01336">
    <property type="entry name" value="tRNA_anti-codon"/>
    <property type="match status" value="1"/>
</dbReference>
<evidence type="ECO:0000256" key="5">
    <source>
        <dbReference type="ARBA" id="ARBA00022917"/>
    </source>
</evidence>
<dbReference type="SUPFAM" id="SSF55261">
    <property type="entry name" value="GAD domain-like"/>
    <property type="match status" value="1"/>
</dbReference>
<keyword evidence="7" id="KW-0963">Cytoplasm</keyword>
<dbReference type="Gene3D" id="2.40.50.140">
    <property type="entry name" value="Nucleic acid-binding proteins"/>
    <property type="match status" value="1"/>
</dbReference>
<evidence type="ECO:0000256" key="4">
    <source>
        <dbReference type="ARBA" id="ARBA00022840"/>
    </source>
</evidence>
<dbReference type="GO" id="GO:0004815">
    <property type="term" value="F:aspartate-tRNA ligase activity"/>
    <property type="evidence" value="ECO:0007669"/>
    <property type="project" value="UniProtKB-UniRule"/>
</dbReference>
<dbReference type="InterPro" id="IPR047089">
    <property type="entry name" value="Asp-tRNA-ligase_1_N"/>
</dbReference>
<evidence type="ECO:0000256" key="6">
    <source>
        <dbReference type="ARBA" id="ARBA00023146"/>
    </source>
</evidence>
<dbReference type="GO" id="GO:0005524">
    <property type="term" value="F:ATP binding"/>
    <property type="evidence" value="ECO:0007669"/>
    <property type="project" value="UniProtKB-UniRule"/>
</dbReference>
<evidence type="ECO:0000256" key="7">
    <source>
        <dbReference type="HAMAP-Rule" id="MF_00044"/>
    </source>
</evidence>
<gene>
    <name evidence="7" type="primary">aspS</name>
    <name evidence="9" type="ORF">SAMN02745196_02827</name>
</gene>
<proteinExistence type="inferred from homology"/>
<comment type="catalytic activity">
    <reaction evidence="7">
        <text>tRNA(Asp) + L-aspartate + ATP = L-aspartyl-tRNA(Asp) + AMP + diphosphate</text>
        <dbReference type="Rhea" id="RHEA:19649"/>
        <dbReference type="Rhea" id="RHEA-COMP:9660"/>
        <dbReference type="Rhea" id="RHEA-COMP:9678"/>
        <dbReference type="ChEBI" id="CHEBI:29991"/>
        <dbReference type="ChEBI" id="CHEBI:30616"/>
        <dbReference type="ChEBI" id="CHEBI:33019"/>
        <dbReference type="ChEBI" id="CHEBI:78442"/>
        <dbReference type="ChEBI" id="CHEBI:78516"/>
        <dbReference type="ChEBI" id="CHEBI:456215"/>
        <dbReference type="EC" id="6.1.1.12"/>
    </reaction>
</comment>
<dbReference type="OrthoDB" id="9802326at2"/>
<dbReference type="GO" id="GO:0006422">
    <property type="term" value="P:aspartyl-tRNA aminoacylation"/>
    <property type="evidence" value="ECO:0007669"/>
    <property type="project" value="UniProtKB-UniRule"/>
</dbReference>
<feature type="binding site" evidence="7">
    <location>
        <position position="226"/>
    </location>
    <ligand>
        <name>L-aspartate</name>
        <dbReference type="ChEBI" id="CHEBI:29991"/>
    </ligand>
</feature>
<dbReference type="InterPro" id="IPR006195">
    <property type="entry name" value="aa-tRNA-synth_II"/>
</dbReference>
<dbReference type="CDD" id="cd04317">
    <property type="entry name" value="EcAspRS_like_N"/>
    <property type="match status" value="1"/>
</dbReference>
<feature type="binding site" evidence="7">
    <location>
        <begin position="226"/>
        <end position="228"/>
    </location>
    <ligand>
        <name>ATP</name>
        <dbReference type="ChEBI" id="CHEBI:30616"/>
    </ligand>
</feature>
<dbReference type="InterPro" id="IPR002312">
    <property type="entry name" value="Asp/Asn-tRNA-synth_IIb"/>
</dbReference>
<feature type="binding site" evidence="7">
    <location>
        <position position="180"/>
    </location>
    <ligand>
        <name>L-aspartate</name>
        <dbReference type="ChEBI" id="CHEBI:29991"/>
    </ligand>
</feature>
<comment type="similarity">
    <text evidence="1 7">Belongs to the class-II aminoacyl-tRNA synthetase family. Type 1 subfamily.</text>
</comment>
<keyword evidence="10" id="KW-1185">Reference proteome</keyword>